<feature type="non-terminal residue" evidence="2">
    <location>
        <position position="1"/>
    </location>
</feature>
<dbReference type="AlphaFoldDB" id="A0A0C9YFT7"/>
<reference evidence="2 3" key="1">
    <citation type="submission" date="2014-04" db="EMBL/GenBank/DDBJ databases">
        <authorList>
            <consortium name="DOE Joint Genome Institute"/>
            <person name="Kuo A."/>
            <person name="Kohler A."/>
            <person name="Costa M.D."/>
            <person name="Nagy L.G."/>
            <person name="Floudas D."/>
            <person name="Copeland A."/>
            <person name="Barry K.W."/>
            <person name="Cichocki N."/>
            <person name="Veneault-Fourrey C."/>
            <person name="LaButti K."/>
            <person name="Lindquist E.A."/>
            <person name="Lipzen A."/>
            <person name="Lundell T."/>
            <person name="Morin E."/>
            <person name="Murat C."/>
            <person name="Sun H."/>
            <person name="Tunlid A."/>
            <person name="Henrissat B."/>
            <person name="Grigoriev I.V."/>
            <person name="Hibbett D.S."/>
            <person name="Martin F."/>
            <person name="Nordberg H.P."/>
            <person name="Cantor M.N."/>
            <person name="Hua S.X."/>
        </authorList>
    </citation>
    <scope>NUCLEOTIDE SEQUENCE [LARGE SCALE GENOMIC DNA]</scope>
    <source>
        <strain evidence="2 3">441</strain>
    </source>
</reference>
<evidence type="ECO:0000313" key="3">
    <source>
        <dbReference type="Proteomes" id="UP000054018"/>
    </source>
</evidence>
<evidence type="ECO:0000259" key="1">
    <source>
        <dbReference type="Pfam" id="PF22893"/>
    </source>
</evidence>
<reference evidence="3" key="2">
    <citation type="submission" date="2015-01" db="EMBL/GenBank/DDBJ databases">
        <title>Evolutionary Origins and Diversification of the Mycorrhizal Mutualists.</title>
        <authorList>
            <consortium name="DOE Joint Genome Institute"/>
            <consortium name="Mycorrhizal Genomics Consortium"/>
            <person name="Kohler A."/>
            <person name="Kuo A."/>
            <person name="Nagy L.G."/>
            <person name="Floudas D."/>
            <person name="Copeland A."/>
            <person name="Barry K.W."/>
            <person name="Cichocki N."/>
            <person name="Veneault-Fourrey C."/>
            <person name="LaButti K."/>
            <person name="Lindquist E.A."/>
            <person name="Lipzen A."/>
            <person name="Lundell T."/>
            <person name="Morin E."/>
            <person name="Murat C."/>
            <person name="Riley R."/>
            <person name="Ohm R."/>
            <person name="Sun H."/>
            <person name="Tunlid A."/>
            <person name="Henrissat B."/>
            <person name="Grigoriev I.V."/>
            <person name="Hibbett D.S."/>
            <person name="Martin F."/>
        </authorList>
    </citation>
    <scope>NUCLEOTIDE SEQUENCE [LARGE SCALE GENOMIC DNA]</scope>
    <source>
        <strain evidence="3">441</strain>
    </source>
</reference>
<dbReference type="InterPro" id="IPR054464">
    <property type="entry name" value="ULD_fung"/>
</dbReference>
<organism evidence="2 3">
    <name type="scientific">Pisolithus microcarpus 441</name>
    <dbReference type="NCBI Taxonomy" id="765257"/>
    <lineage>
        <taxon>Eukaryota</taxon>
        <taxon>Fungi</taxon>
        <taxon>Dikarya</taxon>
        <taxon>Basidiomycota</taxon>
        <taxon>Agaricomycotina</taxon>
        <taxon>Agaricomycetes</taxon>
        <taxon>Agaricomycetidae</taxon>
        <taxon>Boletales</taxon>
        <taxon>Sclerodermatineae</taxon>
        <taxon>Pisolithaceae</taxon>
        <taxon>Pisolithus</taxon>
    </lineage>
</organism>
<dbReference type="EMBL" id="KN833892">
    <property type="protein sequence ID" value="KIK15421.1"/>
    <property type="molecule type" value="Genomic_DNA"/>
</dbReference>
<dbReference type="Proteomes" id="UP000054018">
    <property type="component" value="Unassembled WGS sequence"/>
</dbReference>
<dbReference type="Pfam" id="PF22893">
    <property type="entry name" value="ULD_2"/>
    <property type="match status" value="1"/>
</dbReference>
<accession>A0A0C9YFT7</accession>
<feature type="non-terminal residue" evidence="2">
    <location>
        <position position="86"/>
    </location>
</feature>
<protein>
    <recommendedName>
        <fullName evidence="1">Ubiquitin-like domain-containing protein</fullName>
    </recommendedName>
</protein>
<gene>
    <name evidence="2" type="ORF">PISMIDRAFT_49038</name>
</gene>
<dbReference type="HOGENOM" id="CLU_2503983_0_0_1"/>
<sequence length="86" mass="10045">VVVVDATGEEHNMLLEHCRSFEQLRGFLPGILEKCRPDKRHIQEWYIDRGQYDFVIDSGTNITQLTRESDDWSTLQKGTRIVLRAI</sequence>
<evidence type="ECO:0000313" key="2">
    <source>
        <dbReference type="EMBL" id="KIK15421.1"/>
    </source>
</evidence>
<keyword evidence="3" id="KW-1185">Reference proteome</keyword>
<feature type="domain" description="Ubiquitin-like" evidence="1">
    <location>
        <begin position="1"/>
        <end position="81"/>
    </location>
</feature>
<proteinExistence type="predicted"/>
<name>A0A0C9YFT7_9AGAM</name>
<dbReference type="OrthoDB" id="2672490at2759"/>